<evidence type="ECO:0000256" key="7">
    <source>
        <dbReference type="ARBA" id="ARBA00023146"/>
    </source>
</evidence>
<name>A0AAV4IDL6_9GAST</name>
<comment type="caution">
    <text evidence="10">The sequence shown here is derived from an EMBL/GenBank/DDBJ whole genome shotgun (WGS) entry which is preliminary data.</text>
</comment>
<comment type="similarity">
    <text evidence="1">Belongs to the class-I aminoacyl-tRNA synthetase family.</text>
</comment>
<evidence type="ECO:0000259" key="9">
    <source>
        <dbReference type="Pfam" id="PF08264"/>
    </source>
</evidence>
<organism evidence="10 11">
    <name type="scientific">Elysia marginata</name>
    <dbReference type="NCBI Taxonomy" id="1093978"/>
    <lineage>
        <taxon>Eukaryota</taxon>
        <taxon>Metazoa</taxon>
        <taxon>Spiralia</taxon>
        <taxon>Lophotrochozoa</taxon>
        <taxon>Mollusca</taxon>
        <taxon>Gastropoda</taxon>
        <taxon>Heterobranchia</taxon>
        <taxon>Euthyneura</taxon>
        <taxon>Panpulmonata</taxon>
        <taxon>Sacoglossa</taxon>
        <taxon>Placobranchoidea</taxon>
        <taxon>Plakobranchidae</taxon>
        <taxon>Elysia</taxon>
    </lineage>
</organism>
<dbReference type="GO" id="GO:0006438">
    <property type="term" value="P:valyl-tRNA aminoacylation"/>
    <property type="evidence" value="ECO:0007669"/>
    <property type="project" value="InterPro"/>
</dbReference>
<dbReference type="InterPro" id="IPR013155">
    <property type="entry name" value="M/V/L/I-tRNA-synth_anticd-bd"/>
</dbReference>
<evidence type="ECO:0000256" key="3">
    <source>
        <dbReference type="ARBA" id="ARBA00022598"/>
    </source>
</evidence>
<dbReference type="CDD" id="cd07962">
    <property type="entry name" value="Anticodon_Ia_Val"/>
    <property type="match status" value="1"/>
</dbReference>
<evidence type="ECO:0000313" key="10">
    <source>
        <dbReference type="EMBL" id="GFS07936.1"/>
    </source>
</evidence>
<keyword evidence="5" id="KW-0067">ATP-binding</keyword>
<accession>A0AAV4IDL6</accession>
<reference evidence="10 11" key="1">
    <citation type="journal article" date="2021" name="Elife">
        <title>Chloroplast acquisition without the gene transfer in kleptoplastic sea slugs, Plakobranchus ocellatus.</title>
        <authorList>
            <person name="Maeda T."/>
            <person name="Takahashi S."/>
            <person name="Yoshida T."/>
            <person name="Shimamura S."/>
            <person name="Takaki Y."/>
            <person name="Nagai Y."/>
            <person name="Toyoda A."/>
            <person name="Suzuki Y."/>
            <person name="Arimoto A."/>
            <person name="Ishii H."/>
            <person name="Satoh N."/>
            <person name="Nishiyama T."/>
            <person name="Hasebe M."/>
            <person name="Maruyama T."/>
            <person name="Minagawa J."/>
            <person name="Obokata J."/>
            <person name="Shigenobu S."/>
        </authorList>
    </citation>
    <scope>NUCLEOTIDE SEQUENCE [LARGE SCALE GENOMIC DNA]</scope>
</reference>
<keyword evidence="7" id="KW-0030">Aminoacyl-tRNA synthetase</keyword>
<dbReference type="PANTHER" id="PTHR11946:SF109">
    <property type="entry name" value="VALINE--TRNA LIGASE"/>
    <property type="match status" value="1"/>
</dbReference>
<evidence type="ECO:0000256" key="6">
    <source>
        <dbReference type="ARBA" id="ARBA00022917"/>
    </source>
</evidence>
<dbReference type="PANTHER" id="PTHR11946">
    <property type="entry name" value="VALYL-TRNA SYNTHETASES"/>
    <property type="match status" value="1"/>
</dbReference>
<keyword evidence="11" id="KW-1185">Reference proteome</keyword>
<dbReference type="EMBL" id="BMAT01009521">
    <property type="protein sequence ID" value="GFS07936.1"/>
    <property type="molecule type" value="Genomic_DNA"/>
</dbReference>
<feature type="non-terminal residue" evidence="10">
    <location>
        <position position="92"/>
    </location>
</feature>
<dbReference type="AlphaFoldDB" id="A0AAV4IDL6"/>
<evidence type="ECO:0000256" key="5">
    <source>
        <dbReference type="ARBA" id="ARBA00022840"/>
    </source>
</evidence>
<dbReference type="InterPro" id="IPR002303">
    <property type="entry name" value="Valyl-tRNA_ligase"/>
</dbReference>
<proteinExistence type="inferred from homology"/>
<dbReference type="InterPro" id="IPR009080">
    <property type="entry name" value="tRNAsynth_Ia_anticodon-bd"/>
</dbReference>
<dbReference type="Gene3D" id="1.10.730.10">
    <property type="entry name" value="Isoleucyl-tRNA Synthetase, Domain 1"/>
    <property type="match status" value="1"/>
</dbReference>
<protein>
    <recommendedName>
        <fullName evidence="2">valine--tRNA ligase</fullName>
        <ecNumber evidence="2">6.1.1.9</ecNumber>
    </recommendedName>
    <alternativeName>
        <fullName evidence="8">Valyl-tRNA synthetase</fullName>
    </alternativeName>
</protein>
<dbReference type="InterPro" id="IPR033705">
    <property type="entry name" value="Anticodon_Ia_Val"/>
</dbReference>
<gene>
    <name evidence="10" type="ORF">ElyMa_004744000</name>
</gene>
<dbReference type="SUPFAM" id="SSF47323">
    <property type="entry name" value="Anticodon-binding domain of a subclass of class I aminoacyl-tRNA synthetases"/>
    <property type="match status" value="1"/>
</dbReference>
<dbReference type="Proteomes" id="UP000762676">
    <property type="component" value="Unassembled WGS sequence"/>
</dbReference>
<evidence type="ECO:0000256" key="4">
    <source>
        <dbReference type="ARBA" id="ARBA00022741"/>
    </source>
</evidence>
<keyword evidence="4" id="KW-0547">Nucleotide-binding</keyword>
<dbReference type="GO" id="GO:0005524">
    <property type="term" value="F:ATP binding"/>
    <property type="evidence" value="ECO:0007669"/>
    <property type="project" value="UniProtKB-KW"/>
</dbReference>
<dbReference type="Pfam" id="PF08264">
    <property type="entry name" value="Anticodon_1"/>
    <property type="match status" value="1"/>
</dbReference>
<dbReference type="EC" id="6.1.1.9" evidence="2"/>
<evidence type="ECO:0000256" key="1">
    <source>
        <dbReference type="ARBA" id="ARBA00005594"/>
    </source>
</evidence>
<dbReference type="GO" id="GO:0004832">
    <property type="term" value="F:valine-tRNA ligase activity"/>
    <property type="evidence" value="ECO:0007669"/>
    <property type="project" value="UniProtKB-EC"/>
</dbReference>
<evidence type="ECO:0000256" key="2">
    <source>
        <dbReference type="ARBA" id="ARBA00013169"/>
    </source>
</evidence>
<feature type="domain" description="Methionyl/Valyl/Leucyl/Isoleucyl-tRNA synthetase anticodon-binding" evidence="9">
    <location>
        <begin position="49"/>
        <end position="92"/>
    </location>
</feature>
<evidence type="ECO:0000256" key="8">
    <source>
        <dbReference type="ARBA" id="ARBA00029936"/>
    </source>
</evidence>
<sequence length="92" mass="10792">MNLDVMRVQGYRFFCNKLWNATKFALGSLGEGFQPHPTLQLSGQESNMDRWILSRLAYAIAQTNQGMESYEFPTCTSAIYNFWLYELCDWYL</sequence>
<keyword evidence="3 10" id="KW-0436">Ligase</keyword>
<dbReference type="GO" id="GO:0005829">
    <property type="term" value="C:cytosol"/>
    <property type="evidence" value="ECO:0007669"/>
    <property type="project" value="TreeGrafter"/>
</dbReference>
<keyword evidence="6" id="KW-0648">Protein biosynthesis</keyword>
<evidence type="ECO:0000313" key="11">
    <source>
        <dbReference type="Proteomes" id="UP000762676"/>
    </source>
</evidence>